<evidence type="ECO:0000256" key="6">
    <source>
        <dbReference type="ARBA" id="ARBA00020422"/>
    </source>
</evidence>
<dbReference type="Gene3D" id="3.30.1340.10">
    <property type="entry name" value="HPr-like"/>
    <property type="match status" value="1"/>
</dbReference>
<dbReference type="GO" id="GO:0005737">
    <property type="term" value="C:cytoplasm"/>
    <property type="evidence" value="ECO:0007669"/>
    <property type="project" value="UniProtKB-SubCell"/>
</dbReference>
<evidence type="ECO:0000313" key="14">
    <source>
        <dbReference type="EMBL" id="MBB3156589.1"/>
    </source>
</evidence>
<organism evidence="14 15">
    <name type="scientific">Microbacterium proteolyticum</name>
    <dbReference type="NCBI Taxonomy" id="1572644"/>
    <lineage>
        <taxon>Bacteria</taxon>
        <taxon>Bacillati</taxon>
        <taxon>Actinomycetota</taxon>
        <taxon>Actinomycetes</taxon>
        <taxon>Micrococcales</taxon>
        <taxon>Microbacteriaceae</taxon>
        <taxon>Microbacterium</taxon>
    </lineage>
</organism>
<evidence type="ECO:0000256" key="2">
    <source>
        <dbReference type="ARBA" id="ARBA00002788"/>
    </source>
</evidence>
<dbReference type="PROSITE" id="PS51350">
    <property type="entry name" value="PTS_HPR_DOM"/>
    <property type="match status" value="1"/>
</dbReference>
<comment type="subcellular location">
    <subcellularLocation>
        <location evidence="4">Cytoplasm</location>
    </subcellularLocation>
</comment>
<dbReference type="NCBIfam" id="TIGR02364">
    <property type="entry name" value="dha_pts"/>
    <property type="match status" value="1"/>
</dbReference>
<evidence type="ECO:0000256" key="1">
    <source>
        <dbReference type="ARBA" id="ARBA00001113"/>
    </source>
</evidence>
<sequence length="248" mass="24473">MIGIVAVSHSRALAEAAVELALQMGGAEPPVVRVAAGGPDGDLGTDAVAIAAAVDEADTGDGVLVIMDLGSAILSAETALEFVGAPDRVRLSSAPFVEGLVSAVVTAAGGADLVAVDAEVSGAGAAKRRQLGDATDARDTAGDAGEGAPASGGVAPDAESFEAVVTNPSGLHARPAATFVKAASRYDADVRIADLDAGGEEVSARSLLALMALGARQGSRVRVSATGPQARPALVELRALIDDGFGER</sequence>
<evidence type="ECO:0000256" key="8">
    <source>
        <dbReference type="ARBA" id="ARBA00022679"/>
    </source>
</evidence>
<dbReference type="InterPro" id="IPR012844">
    <property type="entry name" value="DhaM_N"/>
</dbReference>
<dbReference type="EMBL" id="JACHXY010000001">
    <property type="protein sequence ID" value="MBB3156589.1"/>
    <property type="molecule type" value="Genomic_DNA"/>
</dbReference>
<dbReference type="Pfam" id="PF03610">
    <property type="entry name" value="EIIA-man"/>
    <property type="match status" value="1"/>
</dbReference>
<feature type="domain" description="PTS EIIA type-4" evidence="12">
    <location>
        <begin position="1"/>
        <end position="131"/>
    </location>
</feature>
<accession>A0A7W5CGR4</accession>
<proteinExistence type="predicted"/>
<dbReference type="CDD" id="cd00367">
    <property type="entry name" value="PTS-HPr_like"/>
    <property type="match status" value="1"/>
</dbReference>
<dbReference type="RefSeq" id="WP_183418122.1">
    <property type="nucleotide sequence ID" value="NZ_JACHXY010000001.1"/>
</dbReference>
<evidence type="ECO:0000256" key="11">
    <source>
        <dbReference type="SAM" id="MobiDB-lite"/>
    </source>
</evidence>
<dbReference type="InterPro" id="IPR000032">
    <property type="entry name" value="HPr-like"/>
</dbReference>
<keyword evidence="7" id="KW-0963">Cytoplasm</keyword>
<dbReference type="GO" id="GO:0047324">
    <property type="term" value="F:phosphoenolpyruvate-glycerone phosphotransferase activity"/>
    <property type="evidence" value="ECO:0007669"/>
    <property type="project" value="UniProtKB-EC"/>
</dbReference>
<dbReference type="PROSITE" id="PS00369">
    <property type="entry name" value="PTS_HPR_HIS"/>
    <property type="match status" value="1"/>
</dbReference>
<evidence type="ECO:0000256" key="10">
    <source>
        <dbReference type="ARBA" id="ARBA00046577"/>
    </source>
</evidence>
<dbReference type="InterPro" id="IPR002114">
    <property type="entry name" value="PTS_HPr_Ser_P_site"/>
</dbReference>
<dbReference type="PRINTS" id="PR00107">
    <property type="entry name" value="PHOSPHOCPHPR"/>
</dbReference>
<evidence type="ECO:0000259" key="12">
    <source>
        <dbReference type="PROSITE" id="PS51096"/>
    </source>
</evidence>
<name>A0A7W5CGR4_9MICO</name>
<dbReference type="NCBIfam" id="TIGR01003">
    <property type="entry name" value="PTS_HPr_family"/>
    <property type="match status" value="1"/>
</dbReference>
<comment type="catalytic activity">
    <reaction evidence="1">
        <text>dihydroxyacetone + phosphoenolpyruvate = dihydroxyacetone phosphate + pyruvate</text>
        <dbReference type="Rhea" id="RHEA:18381"/>
        <dbReference type="ChEBI" id="CHEBI:15361"/>
        <dbReference type="ChEBI" id="CHEBI:16016"/>
        <dbReference type="ChEBI" id="CHEBI:57642"/>
        <dbReference type="ChEBI" id="CHEBI:58702"/>
        <dbReference type="EC" id="2.7.1.121"/>
    </reaction>
</comment>
<dbReference type="InterPro" id="IPR004701">
    <property type="entry name" value="PTS_EIIA_man-typ"/>
</dbReference>
<dbReference type="PROSITE" id="PS00589">
    <property type="entry name" value="PTS_HPR_SER"/>
    <property type="match status" value="1"/>
</dbReference>
<dbReference type="PROSITE" id="PS51096">
    <property type="entry name" value="PTS_EIIA_TYPE_4"/>
    <property type="match status" value="1"/>
</dbReference>
<feature type="region of interest" description="Disordered" evidence="11">
    <location>
        <begin position="126"/>
        <end position="156"/>
    </location>
</feature>
<dbReference type="InterPro" id="IPR001020">
    <property type="entry name" value="PTS_HPr_His_P_site"/>
</dbReference>
<dbReference type="InterPro" id="IPR035895">
    <property type="entry name" value="HPr-like_sf"/>
</dbReference>
<dbReference type="EC" id="2.7.1.121" evidence="5"/>
<evidence type="ECO:0000256" key="7">
    <source>
        <dbReference type="ARBA" id="ARBA00022490"/>
    </source>
</evidence>
<gene>
    <name evidence="14" type="ORF">FHS07_000273</name>
</gene>
<dbReference type="GO" id="GO:0016020">
    <property type="term" value="C:membrane"/>
    <property type="evidence" value="ECO:0007669"/>
    <property type="project" value="InterPro"/>
</dbReference>
<dbReference type="SUPFAM" id="SSF55594">
    <property type="entry name" value="HPr-like"/>
    <property type="match status" value="1"/>
</dbReference>
<comment type="function">
    <text evidence="2">Component of the dihydroxyacetone kinase complex, which is responsible for the phosphoenolpyruvate (PEP)-dependent phosphorylation of dihydroxyacetone. DhaM serves as the phosphoryl donor. Is phosphorylated by phosphoenolpyruvate in an EI- and HPr-dependent reaction, and a phosphorelay system on histidine residues finally leads to phosphoryl transfer to DhaL and dihydroxyacetone.</text>
</comment>
<protein>
    <recommendedName>
        <fullName evidence="6">Phosphocarrier protein HPr</fullName>
        <ecNumber evidence="5">2.7.1.121</ecNumber>
    </recommendedName>
</protein>
<keyword evidence="9" id="KW-0598">Phosphotransferase system</keyword>
<evidence type="ECO:0000256" key="4">
    <source>
        <dbReference type="ARBA" id="ARBA00004496"/>
    </source>
</evidence>
<dbReference type="AlphaFoldDB" id="A0A7W5CGR4"/>
<dbReference type="InterPro" id="IPR039643">
    <property type="entry name" value="DhaM"/>
</dbReference>
<comment type="caution">
    <text evidence="14">The sequence shown here is derived from an EMBL/GenBank/DDBJ whole genome shotgun (WGS) entry which is preliminary data.</text>
</comment>
<dbReference type="SUPFAM" id="SSF53062">
    <property type="entry name" value="PTS system fructose IIA component-like"/>
    <property type="match status" value="1"/>
</dbReference>
<evidence type="ECO:0000313" key="15">
    <source>
        <dbReference type="Proteomes" id="UP000543579"/>
    </source>
</evidence>
<comment type="subunit">
    <text evidence="10">Homodimer. The dihydroxyacetone kinase complex is composed of a homodimer of DhaM, a homodimer of DhaK and the subunit DhaL.</text>
</comment>
<evidence type="ECO:0000259" key="13">
    <source>
        <dbReference type="PROSITE" id="PS51350"/>
    </source>
</evidence>
<evidence type="ECO:0000256" key="3">
    <source>
        <dbReference type="ARBA" id="ARBA00003681"/>
    </source>
</evidence>
<dbReference type="InterPro" id="IPR036662">
    <property type="entry name" value="PTS_EIIA_man-typ_sf"/>
</dbReference>
<dbReference type="PANTHER" id="PTHR38594:SF1">
    <property type="entry name" value="PEP-DEPENDENT DIHYDROXYACETONE KINASE, PHOSPHORYL DONOR SUBUNIT DHAM"/>
    <property type="match status" value="1"/>
</dbReference>
<evidence type="ECO:0000256" key="9">
    <source>
        <dbReference type="ARBA" id="ARBA00022683"/>
    </source>
</evidence>
<dbReference type="Proteomes" id="UP000543579">
    <property type="component" value="Unassembled WGS sequence"/>
</dbReference>
<dbReference type="Pfam" id="PF00381">
    <property type="entry name" value="PTS-HPr"/>
    <property type="match status" value="1"/>
</dbReference>
<comment type="function">
    <text evidence="3">General (non sugar-specific) component of the phosphoenolpyruvate-dependent sugar phosphotransferase system (sugar PTS). This major carbohydrate active-transport system catalyzes the phosphorylation of incoming sugar substrates concomitantly with their translocation across the cell membrane. The phosphoryl group from phosphoenolpyruvate (PEP) is transferred to the phosphoryl carrier protein HPr by enzyme I. Phospho-HPr then transfers it to the PTS EIIA domain.</text>
</comment>
<dbReference type="GO" id="GO:0009401">
    <property type="term" value="P:phosphoenolpyruvate-dependent sugar phosphotransferase system"/>
    <property type="evidence" value="ECO:0007669"/>
    <property type="project" value="UniProtKB-KW"/>
</dbReference>
<dbReference type="Gene3D" id="3.40.50.510">
    <property type="entry name" value="Phosphotransferase system, mannose-type IIA component"/>
    <property type="match status" value="1"/>
</dbReference>
<keyword evidence="14" id="KW-0418">Kinase</keyword>
<evidence type="ECO:0000256" key="5">
    <source>
        <dbReference type="ARBA" id="ARBA00012095"/>
    </source>
</evidence>
<dbReference type="GO" id="GO:0019563">
    <property type="term" value="P:glycerol catabolic process"/>
    <property type="evidence" value="ECO:0007669"/>
    <property type="project" value="InterPro"/>
</dbReference>
<keyword evidence="8" id="KW-0808">Transferase</keyword>
<dbReference type="PANTHER" id="PTHR38594">
    <property type="entry name" value="PEP-DEPENDENT DIHYDROXYACETONE KINASE, PHOSPHORYL DONOR SUBUNIT DHAM"/>
    <property type="match status" value="1"/>
</dbReference>
<feature type="domain" description="HPr" evidence="13">
    <location>
        <begin position="158"/>
        <end position="248"/>
    </location>
</feature>
<reference evidence="14 15" key="1">
    <citation type="submission" date="2020-08" db="EMBL/GenBank/DDBJ databases">
        <title>Genomic Encyclopedia of Type Strains, Phase III (KMG-III): the genomes of soil and plant-associated and newly described type strains.</title>
        <authorList>
            <person name="Whitman W."/>
        </authorList>
    </citation>
    <scope>NUCLEOTIDE SEQUENCE [LARGE SCALE GENOMIC DNA]</scope>
    <source>
        <strain evidence="14 15">CECT 8356</strain>
    </source>
</reference>